<proteinExistence type="predicted"/>
<dbReference type="Gene3D" id="3.40.630.30">
    <property type="match status" value="1"/>
</dbReference>
<dbReference type="InterPro" id="IPR000182">
    <property type="entry name" value="GNAT_dom"/>
</dbReference>
<dbReference type="PANTHER" id="PTHR43441:SF11">
    <property type="entry name" value="RIBOSOMAL-PROTEIN-SERINE ACETYLTRANSFERASE"/>
    <property type="match status" value="1"/>
</dbReference>
<dbReference type="GO" id="GO:0005737">
    <property type="term" value="C:cytoplasm"/>
    <property type="evidence" value="ECO:0007669"/>
    <property type="project" value="TreeGrafter"/>
</dbReference>
<evidence type="ECO:0000313" key="3">
    <source>
        <dbReference type="Proteomes" id="UP000521872"/>
    </source>
</evidence>
<feature type="domain" description="N-acetyltransferase" evidence="1">
    <location>
        <begin position="7"/>
        <end position="170"/>
    </location>
</feature>
<dbReference type="InterPro" id="IPR016181">
    <property type="entry name" value="Acyl_CoA_acyltransferase"/>
</dbReference>
<dbReference type="AlphaFoldDB" id="A0A8H4VRH8"/>
<dbReference type="PROSITE" id="PS51186">
    <property type="entry name" value="GNAT"/>
    <property type="match status" value="1"/>
</dbReference>
<dbReference type="GO" id="GO:1990189">
    <property type="term" value="F:protein N-terminal-serine acetyltransferase activity"/>
    <property type="evidence" value="ECO:0007669"/>
    <property type="project" value="TreeGrafter"/>
</dbReference>
<keyword evidence="3" id="KW-1185">Reference proteome</keyword>
<name>A0A8H4VRH8_9AGAR</name>
<accession>A0A8H4VRH8</accession>
<dbReference type="InterPro" id="IPR051908">
    <property type="entry name" value="Ribosomal_N-acetyltransferase"/>
</dbReference>
<dbReference type="Pfam" id="PF13302">
    <property type="entry name" value="Acetyltransf_3"/>
    <property type="match status" value="1"/>
</dbReference>
<dbReference type="Proteomes" id="UP000521872">
    <property type="component" value="Unassembled WGS sequence"/>
</dbReference>
<dbReference type="EMBL" id="JAACJL010000030">
    <property type="protein sequence ID" value="KAF4617670.1"/>
    <property type="molecule type" value="Genomic_DNA"/>
</dbReference>
<gene>
    <name evidence="2" type="ORF">D9613_005875</name>
</gene>
<organism evidence="2 3">
    <name type="scientific">Agrocybe pediades</name>
    <dbReference type="NCBI Taxonomy" id="84607"/>
    <lineage>
        <taxon>Eukaryota</taxon>
        <taxon>Fungi</taxon>
        <taxon>Dikarya</taxon>
        <taxon>Basidiomycota</taxon>
        <taxon>Agaricomycotina</taxon>
        <taxon>Agaricomycetes</taxon>
        <taxon>Agaricomycetidae</taxon>
        <taxon>Agaricales</taxon>
        <taxon>Agaricineae</taxon>
        <taxon>Strophariaceae</taxon>
        <taxon>Agrocybe</taxon>
    </lineage>
</organism>
<evidence type="ECO:0000313" key="2">
    <source>
        <dbReference type="EMBL" id="KAF4617670.1"/>
    </source>
</evidence>
<protein>
    <recommendedName>
        <fullName evidence="1">N-acetyltransferase domain-containing protein</fullName>
    </recommendedName>
</protein>
<dbReference type="CDD" id="cd04301">
    <property type="entry name" value="NAT_SF"/>
    <property type="match status" value="1"/>
</dbReference>
<dbReference type="PANTHER" id="PTHR43441">
    <property type="entry name" value="RIBOSOMAL-PROTEIN-SERINE ACETYLTRANSFERASE"/>
    <property type="match status" value="1"/>
</dbReference>
<reference evidence="2 3" key="1">
    <citation type="submission" date="2019-12" db="EMBL/GenBank/DDBJ databases">
        <authorList>
            <person name="Floudas D."/>
            <person name="Bentzer J."/>
            <person name="Ahren D."/>
            <person name="Johansson T."/>
            <person name="Persson P."/>
            <person name="Tunlid A."/>
        </authorList>
    </citation>
    <scope>NUCLEOTIDE SEQUENCE [LARGE SCALE GENOMIC DNA]</scope>
    <source>
        <strain evidence="2 3">CBS 102.39</strain>
    </source>
</reference>
<comment type="caution">
    <text evidence="2">The sequence shown here is derived from an EMBL/GenBank/DDBJ whole genome shotgun (WGS) entry which is preliminary data.</text>
</comment>
<dbReference type="GO" id="GO:0008999">
    <property type="term" value="F:protein-N-terminal-alanine acetyltransferase activity"/>
    <property type="evidence" value="ECO:0007669"/>
    <property type="project" value="TreeGrafter"/>
</dbReference>
<dbReference type="SUPFAM" id="SSF55729">
    <property type="entry name" value="Acyl-CoA N-acyltransferases (Nat)"/>
    <property type="match status" value="1"/>
</dbReference>
<evidence type="ECO:0000259" key="1">
    <source>
        <dbReference type="PROSITE" id="PS51186"/>
    </source>
</evidence>
<sequence length="198" mass="23181">MFTTDRLILRGMRDSDLNDLLNLYGDERVAPWVTEDYVVPKHENHKRWLINWMESALLSCVIEEKLKDPFASRFVGVIGFVAPADRKNRNAVLFITLSPDKWGKGYGFEAINFLVDYAFFDMGMHRVSLTAFEGNDRAIELYRRIGFVEEGRHRKINWIKGAWRDTFYFGILEDEWAEKKKQQAVTDGSRSTRYEKNG</sequence>